<evidence type="ECO:0000256" key="2">
    <source>
        <dbReference type="ARBA" id="ARBA00022840"/>
    </source>
</evidence>
<dbReference type="EMBL" id="BOMY01000038">
    <property type="protein sequence ID" value="GIF23034.1"/>
    <property type="molecule type" value="Genomic_DNA"/>
</dbReference>
<dbReference type="GO" id="GO:0005524">
    <property type="term" value="F:ATP binding"/>
    <property type="evidence" value="ECO:0007669"/>
    <property type="project" value="UniProtKB-KW"/>
</dbReference>
<dbReference type="PRINTS" id="PR00038">
    <property type="entry name" value="HTHLUXR"/>
</dbReference>
<reference evidence="4" key="1">
    <citation type="submission" date="2021-01" db="EMBL/GenBank/DDBJ databases">
        <title>Whole genome shotgun sequence of Actinoplanes tereljensis NBRC 105297.</title>
        <authorList>
            <person name="Komaki H."/>
            <person name="Tamura T."/>
        </authorList>
    </citation>
    <scope>NUCLEOTIDE SEQUENCE</scope>
    <source>
        <strain evidence="4">NBRC 105297</strain>
    </source>
</reference>
<dbReference type="SUPFAM" id="SSF46894">
    <property type="entry name" value="C-terminal effector domain of the bipartite response regulators"/>
    <property type="match status" value="1"/>
</dbReference>
<sequence>MARVTLRGRAQEMSVLLGSLRQTARSRRGSVIALIGEPGIGKTSVLSDAAEQARRQGFAVGAGKTEEIDQVAAGAPLLVALRSGPQPLLEAESFAGLAPLYERPLWLIDRIAELLAERAARQPVLIGLDDVQWTDPLTRFALRVLPARLADSPVVWLLASRLTPLDRLEDVLAAAGPMPVSRIVLGPITDAEIDELAADRLGTAPDAATRQLLRGVGGNPFWAAQLLTGLARRRAHGLAETDAHAELIAGLRQRLTGLPESVVSVVRAVAVCGRAVPVADVAGLLGQVTAELVYEAATRAQDEGLLTVAETGLSLPHDLIREAIYAHTPAPDRTRLHRARGRQLATAGEAALPAVPHFLASAEPGDLEAAEVALRAAAESVTVMPEQAATLARQAFTMIGVAHPRALEIGERALAVLVSAQRNNDVLDLADTLLPIAGTPGAVARIEVSAGRALWDSGAGPALEHRTNAALGRPDLPPADRARLRALRALAMTRTPSAPAAAEAATRTLAEGARLGDGPAQQTALLALTEITRNTGEHRKVLDYFDQLRLISSSAHVAERIRALQHLDRYDEAATLLAKLRADAGDNLDRLLPSHLFAQVWQHHNLGELAAAEVTARKLLRQAEAIENFAYLMNARMVLGGLAIYRGEVARARKEIAPIENAVERQDTIRASRLLAMQAWLAAEEGDPERSLRIIVPLLSAADDGSHAWAWSPPWMRTFSGIAQQAGDPAAARLAAHLADLGARRNPGVATMKGVALQVRGHQTADAKVLSRAVTVLRHSPRPLVLAGALRDLGDVLVAAGRPEDGQAALREAHNLFEQAGAYGYTRAIEADHPALAAHPRRRAAHGWAALTETEARVAELVAAGHSNRSTAATLGVSTNTVSTHLRSIFTKFEVRSRVQLANAVRDAAPLR</sequence>
<dbReference type="Gene3D" id="1.10.10.10">
    <property type="entry name" value="Winged helix-like DNA-binding domain superfamily/Winged helix DNA-binding domain"/>
    <property type="match status" value="1"/>
</dbReference>
<dbReference type="InterPro" id="IPR036388">
    <property type="entry name" value="WH-like_DNA-bd_sf"/>
</dbReference>
<dbReference type="InterPro" id="IPR016032">
    <property type="entry name" value="Sig_transdc_resp-reg_C-effctor"/>
</dbReference>
<protein>
    <submittedName>
        <fullName evidence="4">LuxR family transcriptional regulator</fullName>
    </submittedName>
</protein>
<dbReference type="Proteomes" id="UP000623608">
    <property type="component" value="Unassembled WGS sequence"/>
</dbReference>
<dbReference type="CDD" id="cd06170">
    <property type="entry name" value="LuxR_C_like"/>
    <property type="match status" value="1"/>
</dbReference>
<evidence type="ECO:0000313" key="4">
    <source>
        <dbReference type="EMBL" id="GIF23034.1"/>
    </source>
</evidence>
<proteinExistence type="predicted"/>
<dbReference type="PROSITE" id="PS50043">
    <property type="entry name" value="HTH_LUXR_2"/>
    <property type="match status" value="1"/>
</dbReference>
<dbReference type="Pfam" id="PF13191">
    <property type="entry name" value="AAA_16"/>
    <property type="match status" value="1"/>
</dbReference>
<dbReference type="InterPro" id="IPR041664">
    <property type="entry name" value="AAA_16"/>
</dbReference>
<dbReference type="PANTHER" id="PTHR16305">
    <property type="entry name" value="TESTICULAR SOLUBLE ADENYLYL CYCLASE"/>
    <property type="match status" value="1"/>
</dbReference>
<dbReference type="SMART" id="SM00421">
    <property type="entry name" value="HTH_LUXR"/>
    <property type="match status" value="1"/>
</dbReference>
<dbReference type="GO" id="GO:0005737">
    <property type="term" value="C:cytoplasm"/>
    <property type="evidence" value="ECO:0007669"/>
    <property type="project" value="TreeGrafter"/>
</dbReference>
<keyword evidence="1" id="KW-0547">Nucleotide-binding</keyword>
<dbReference type="GO" id="GO:0003677">
    <property type="term" value="F:DNA binding"/>
    <property type="evidence" value="ECO:0007669"/>
    <property type="project" value="InterPro"/>
</dbReference>
<dbReference type="GO" id="GO:0004016">
    <property type="term" value="F:adenylate cyclase activity"/>
    <property type="evidence" value="ECO:0007669"/>
    <property type="project" value="TreeGrafter"/>
</dbReference>
<organism evidence="4 5">
    <name type="scientific">Paractinoplanes tereljensis</name>
    <dbReference type="NCBI Taxonomy" id="571912"/>
    <lineage>
        <taxon>Bacteria</taxon>
        <taxon>Bacillati</taxon>
        <taxon>Actinomycetota</taxon>
        <taxon>Actinomycetes</taxon>
        <taxon>Micromonosporales</taxon>
        <taxon>Micromonosporaceae</taxon>
        <taxon>Paractinoplanes</taxon>
    </lineage>
</organism>
<dbReference type="GO" id="GO:0006355">
    <property type="term" value="P:regulation of DNA-templated transcription"/>
    <property type="evidence" value="ECO:0007669"/>
    <property type="project" value="InterPro"/>
</dbReference>
<evidence type="ECO:0000259" key="3">
    <source>
        <dbReference type="PROSITE" id="PS50043"/>
    </source>
</evidence>
<evidence type="ECO:0000256" key="1">
    <source>
        <dbReference type="ARBA" id="ARBA00022741"/>
    </source>
</evidence>
<dbReference type="InterPro" id="IPR000792">
    <property type="entry name" value="Tscrpt_reg_LuxR_C"/>
</dbReference>
<keyword evidence="2" id="KW-0067">ATP-binding</keyword>
<keyword evidence="5" id="KW-1185">Reference proteome</keyword>
<dbReference type="SUPFAM" id="SSF52540">
    <property type="entry name" value="P-loop containing nucleoside triphosphate hydrolases"/>
    <property type="match status" value="1"/>
</dbReference>
<dbReference type="PANTHER" id="PTHR16305:SF35">
    <property type="entry name" value="TRANSCRIPTIONAL ACTIVATOR DOMAIN"/>
    <property type="match status" value="1"/>
</dbReference>
<gene>
    <name evidence="4" type="ORF">Ate02nite_57640</name>
</gene>
<dbReference type="Pfam" id="PF00196">
    <property type="entry name" value="GerE"/>
    <property type="match status" value="1"/>
</dbReference>
<feature type="domain" description="HTH luxR-type" evidence="3">
    <location>
        <begin position="844"/>
        <end position="909"/>
    </location>
</feature>
<accession>A0A919NQ62</accession>
<dbReference type="InterPro" id="IPR027417">
    <property type="entry name" value="P-loop_NTPase"/>
</dbReference>
<comment type="caution">
    <text evidence="4">The sequence shown here is derived from an EMBL/GenBank/DDBJ whole genome shotgun (WGS) entry which is preliminary data.</text>
</comment>
<evidence type="ECO:0000313" key="5">
    <source>
        <dbReference type="Proteomes" id="UP000623608"/>
    </source>
</evidence>
<dbReference type="RefSeq" id="WP_203810951.1">
    <property type="nucleotide sequence ID" value="NZ_BOMY01000038.1"/>
</dbReference>
<dbReference type="AlphaFoldDB" id="A0A919NQ62"/>
<name>A0A919NQ62_9ACTN</name>